<feature type="transmembrane region" description="Helical" evidence="1">
    <location>
        <begin position="45"/>
        <end position="64"/>
    </location>
</feature>
<feature type="transmembrane region" description="Helical" evidence="1">
    <location>
        <begin position="20"/>
        <end position="39"/>
    </location>
</feature>
<comment type="caution">
    <text evidence="2">The sequence shown here is derived from an EMBL/GenBank/DDBJ whole genome shotgun (WGS) entry which is preliminary data.</text>
</comment>
<evidence type="ECO:0000313" key="2">
    <source>
        <dbReference type="EMBL" id="EOD66833.1"/>
    </source>
</evidence>
<name>R1G5V5_9PSEU</name>
<feature type="transmembrane region" description="Helical" evidence="1">
    <location>
        <begin position="223"/>
        <end position="246"/>
    </location>
</feature>
<keyword evidence="1" id="KW-0472">Membrane</keyword>
<organism evidence="2 3">
    <name type="scientific">Amycolatopsis vancoresmycina DSM 44592</name>
    <dbReference type="NCBI Taxonomy" id="1292037"/>
    <lineage>
        <taxon>Bacteria</taxon>
        <taxon>Bacillati</taxon>
        <taxon>Actinomycetota</taxon>
        <taxon>Actinomycetes</taxon>
        <taxon>Pseudonocardiales</taxon>
        <taxon>Pseudonocardiaceae</taxon>
        <taxon>Amycolatopsis</taxon>
    </lineage>
</organism>
<reference evidence="2 3" key="1">
    <citation type="submission" date="2013-02" db="EMBL/GenBank/DDBJ databases">
        <title>Draft genome sequence of Amycolatopsis vancoresmycina strain DSM 44592T.</title>
        <authorList>
            <person name="Kumar S."/>
            <person name="Kaur N."/>
            <person name="Kaur C."/>
            <person name="Raghava G.P.S."/>
            <person name="Mayilraj S."/>
        </authorList>
    </citation>
    <scope>NUCLEOTIDE SEQUENCE [LARGE SCALE GENOMIC DNA]</scope>
    <source>
        <strain evidence="2 3">DSM 44592</strain>
    </source>
</reference>
<keyword evidence="1" id="KW-1133">Transmembrane helix</keyword>
<proteinExistence type="predicted"/>
<protein>
    <submittedName>
        <fullName evidence="2">Uncharacterized protein</fullName>
    </submittedName>
</protein>
<dbReference type="PATRIC" id="fig|1292037.4.peg.3705"/>
<dbReference type="EMBL" id="AOUO01000258">
    <property type="protein sequence ID" value="EOD66833.1"/>
    <property type="molecule type" value="Genomic_DNA"/>
</dbReference>
<keyword evidence="3" id="KW-1185">Reference proteome</keyword>
<evidence type="ECO:0000256" key="1">
    <source>
        <dbReference type="SAM" id="Phobius"/>
    </source>
</evidence>
<gene>
    <name evidence="2" type="ORF">H480_19433</name>
</gene>
<sequence length="363" mass="38891">MISPDSDRFVVSRTAGRHWILAGVLLAVGAGIVWLGLSASQQSPRVAGCVFGGGFVLLGLILVARSLPEPVVDELVLDASGISRVVGGVVWAVRWGELTAVAVPAEPGRAHSFRVVLEPVDARFAEHHRGLTPVAGGGFLVPGITLSAAEAGRVREISGKYAGIAERPVTPVAPGPHRASVPELDHVSIHVNGWDRRKVLLFDFVMAVLGIGAYVAAEFGPAGFLPTGCRIVLGAVVVLLGVVHAFEFNSHKRQLRADLRLSNLGFRWTTYTRKLELGWREVAELRLLADGNLEFRPVDLDFPLRHGDAEHFARGAGWYRLPRRLSSAAMRRFATRAPALLPREVALTIGGGAPPTPITRGAT</sequence>
<accession>R1G5V5</accession>
<evidence type="ECO:0000313" key="3">
    <source>
        <dbReference type="Proteomes" id="UP000014139"/>
    </source>
</evidence>
<keyword evidence="1" id="KW-0812">Transmembrane</keyword>
<dbReference type="Proteomes" id="UP000014139">
    <property type="component" value="Unassembled WGS sequence"/>
</dbReference>
<dbReference type="AlphaFoldDB" id="R1G5V5"/>
<feature type="transmembrane region" description="Helical" evidence="1">
    <location>
        <begin position="199"/>
        <end position="217"/>
    </location>
</feature>